<dbReference type="EMBL" id="AWWV01010927">
    <property type="protein sequence ID" value="OMO75943.1"/>
    <property type="molecule type" value="Genomic_DNA"/>
</dbReference>
<sequence length="33" mass="3695">KSPMYIAFLGLTKARDLLPQPLSFKLPAKHIAE</sequence>
<name>A0A1R3I036_COCAP</name>
<gene>
    <name evidence="1" type="ORF">CCACVL1_15978</name>
</gene>
<evidence type="ECO:0000313" key="1">
    <source>
        <dbReference type="EMBL" id="OMO75943.1"/>
    </source>
</evidence>
<feature type="non-terminal residue" evidence="1">
    <location>
        <position position="1"/>
    </location>
</feature>
<dbReference type="Gramene" id="OMO75943">
    <property type="protein sequence ID" value="OMO75943"/>
    <property type="gene ID" value="CCACVL1_15978"/>
</dbReference>
<organism evidence="1 2">
    <name type="scientific">Corchorus capsularis</name>
    <name type="common">Jute</name>
    <dbReference type="NCBI Taxonomy" id="210143"/>
    <lineage>
        <taxon>Eukaryota</taxon>
        <taxon>Viridiplantae</taxon>
        <taxon>Streptophyta</taxon>
        <taxon>Embryophyta</taxon>
        <taxon>Tracheophyta</taxon>
        <taxon>Spermatophyta</taxon>
        <taxon>Magnoliopsida</taxon>
        <taxon>eudicotyledons</taxon>
        <taxon>Gunneridae</taxon>
        <taxon>Pentapetalae</taxon>
        <taxon>rosids</taxon>
        <taxon>malvids</taxon>
        <taxon>Malvales</taxon>
        <taxon>Malvaceae</taxon>
        <taxon>Grewioideae</taxon>
        <taxon>Apeibeae</taxon>
        <taxon>Corchorus</taxon>
    </lineage>
</organism>
<comment type="caution">
    <text evidence="1">The sequence shown here is derived from an EMBL/GenBank/DDBJ whole genome shotgun (WGS) entry which is preliminary data.</text>
</comment>
<accession>A0A1R3I036</accession>
<dbReference type="AlphaFoldDB" id="A0A1R3I036"/>
<reference evidence="1 2" key="1">
    <citation type="submission" date="2013-09" db="EMBL/GenBank/DDBJ databases">
        <title>Corchorus capsularis genome sequencing.</title>
        <authorList>
            <person name="Alam M."/>
            <person name="Haque M.S."/>
            <person name="Islam M.S."/>
            <person name="Emdad E.M."/>
            <person name="Islam M.M."/>
            <person name="Ahmed B."/>
            <person name="Halim A."/>
            <person name="Hossen Q.M.M."/>
            <person name="Hossain M.Z."/>
            <person name="Ahmed R."/>
            <person name="Khan M.M."/>
            <person name="Islam R."/>
            <person name="Rashid M.M."/>
            <person name="Khan S.A."/>
            <person name="Rahman M.S."/>
            <person name="Alam M."/>
        </authorList>
    </citation>
    <scope>NUCLEOTIDE SEQUENCE [LARGE SCALE GENOMIC DNA]</scope>
    <source>
        <strain evidence="2">cv. CVL-1</strain>
        <tissue evidence="1">Whole seedling</tissue>
    </source>
</reference>
<dbReference type="Proteomes" id="UP000188268">
    <property type="component" value="Unassembled WGS sequence"/>
</dbReference>
<evidence type="ECO:0000313" key="2">
    <source>
        <dbReference type="Proteomes" id="UP000188268"/>
    </source>
</evidence>
<feature type="non-terminal residue" evidence="1">
    <location>
        <position position="33"/>
    </location>
</feature>
<proteinExistence type="predicted"/>
<keyword evidence="2" id="KW-1185">Reference proteome</keyword>
<protein>
    <submittedName>
        <fullName evidence="1">Uncharacterized protein</fullName>
    </submittedName>
</protein>